<reference evidence="3" key="1">
    <citation type="journal article" date="2019" name="Sci. Rep.">
        <title>Draft genome of Tanacetum cinerariifolium, the natural source of mosquito coil.</title>
        <authorList>
            <person name="Yamashiro T."/>
            <person name="Shiraishi A."/>
            <person name="Satake H."/>
            <person name="Nakayama K."/>
        </authorList>
    </citation>
    <scope>NUCLEOTIDE SEQUENCE</scope>
</reference>
<organism evidence="3">
    <name type="scientific">Tanacetum cinerariifolium</name>
    <name type="common">Dalmatian daisy</name>
    <name type="synonym">Chrysanthemum cinerariifolium</name>
    <dbReference type="NCBI Taxonomy" id="118510"/>
    <lineage>
        <taxon>Eukaryota</taxon>
        <taxon>Viridiplantae</taxon>
        <taxon>Streptophyta</taxon>
        <taxon>Embryophyta</taxon>
        <taxon>Tracheophyta</taxon>
        <taxon>Spermatophyta</taxon>
        <taxon>Magnoliopsida</taxon>
        <taxon>eudicotyledons</taxon>
        <taxon>Gunneridae</taxon>
        <taxon>Pentapetalae</taxon>
        <taxon>asterids</taxon>
        <taxon>campanulids</taxon>
        <taxon>Asterales</taxon>
        <taxon>Asteraceae</taxon>
        <taxon>Asteroideae</taxon>
        <taxon>Anthemideae</taxon>
        <taxon>Anthemidinae</taxon>
        <taxon>Tanacetum</taxon>
    </lineage>
</organism>
<evidence type="ECO:0000256" key="2">
    <source>
        <dbReference type="SAM" id="SignalP"/>
    </source>
</evidence>
<accession>A0A699X2I6</accession>
<protein>
    <submittedName>
        <fullName evidence="3">Uncharacterized protein</fullName>
    </submittedName>
</protein>
<dbReference type="EMBL" id="BKCJ011797823">
    <property type="protein sequence ID" value="GFD53729.1"/>
    <property type="molecule type" value="Genomic_DNA"/>
</dbReference>
<evidence type="ECO:0000256" key="1">
    <source>
        <dbReference type="SAM" id="MobiDB-lite"/>
    </source>
</evidence>
<feature type="non-terminal residue" evidence="3">
    <location>
        <position position="101"/>
    </location>
</feature>
<feature type="signal peptide" evidence="2">
    <location>
        <begin position="1"/>
        <end position="24"/>
    </location>
</feature>
<gene>
    <name evidence="3" type="ORF">Tci_925698</name>
</gene>
<evidence type="ECO:0000313" key="3">
    <source>
        <dbReference type="EMBL" id="GFD53729.1"/>
    </source>
</evidence>
<keyword evidence="2" id="KW-0732">Signal</keyword>
<feature type="compositionally biased region" description="Polar residues" evidence="1">
    <location>
        <begin position="41"/>
        <end position="59"/>
    </location>
</feature>
<feature type="region of interest" description="Disordered" evidence="1">
    <location>
        <begin position="41"/>
        <end position="74"/>
    </location>
</feature>
<feature type="chain" id="PRO_5025329765" evidence="2">
    <location>
        <begin position="25"/>
        <end position="101"/>
    </location>
</feature>
<name>A0A699X2I6_TANCI</name>
<dbReference type="AlphaFoldDB" id="A0A699X2I6"/>
<sequence>AIGLAAGVVAGAIYLLSLHPQVVPVAWQGYLPRWEQARTTSAPQQATLANAPLSSTLSTPAAPVEEASENEEKVEMPTVVLKTVPVAAATPAVVAPAPIAA</sequence>
<feature type="non-terminal residue" evidence="3">
    <location>
        <position position="1"/>
    </location>
</feature>
<proteinExistence type="predicted"/>
<comment type="caution">
    <text evidence="3">The sequence shown here is derived from an EMBL/GenBank/DDBJ whole genome shotgun (WGS) entry which is preliminary data.</text>
</comment>